<feature type="region of interest" description="Disordered" evidence="4">
    <location>
        <begin position="166"/>
        <end position="248"/>
    </location>
</feature>
<keyword evidence="2" id="KW-0378">Hydrolase</keyword>
<dbReference type="GO" id="GO:0006285">
    <property type="term" value="P:base-excision repair, AP site formation"/>
    <property type="evidence" value="ECO:0007669"/>
    <property type="project" value="InterPro"/>
</dbReference>
<feature type="compositionally biased region" description="Low complexity" evidence="4">
    <location>
        <begin position="170"/>
        <end position="208"/>
    </location>
</feature>
<keyword evidence="5" id="KW-0472">Membrane</keyword>
<keyword evidence="8" id="KW-1185">Reference proteome</keyword>
<gene>
    <name evidence="7" type="ORF">BP00DRAFT_437826</name>
</gene>
<evidence type="ECO:0000313" key="7">
    <source>
        <dbReference type="EMBL" id="PYI29262.1"/>
    </source>
</evidence>
<evidence type="ECO:0000256" key="2">
    <source>
        <dbReference type="ARBA" id="ARBA00022801"/>
    </source>
</evidence>
<dbReference type="AlphaFoldDB" id="A0A2V5I2H8"/>
<evidence type="ECO:0000259" key="6">
    <source>
        <dbReference type="SMART" id="SM00986"/>
    </source>
</evidence>
<evidence type="ECO:0000256" key="3">
    <source>
        <dbReference type="ARBA" id="ARBA00023204"/>
    </source>
</evidence>
<feature type="transmembrane region" description="Helical" evidence="5">
    <location>
        <begin position="12"/>
        <end position="31"/>
    </location>
</feature>
<keyword evidence="1" id="KW-0227">DNA damage</keyword>
<accession>A0A2V5I2H8</accession>
<dbReference type="CDD" id="cd10028">
    <property type="entry name" value="UDG-F2_TDG_MUG"/>
    <property type="match status" value="1"/>
</dbReference>
<dbReference type="GO" id="GO:0008263">
    <property type="term" value="F:pyrimidine-specific mismatch base pair DNA N-glycosylase activity"/>
    <property type="evidence" value="ECO:0007669"/>
    <property type="project" value="TreeGrafter"/>
</dbReference>
<keyword evidence="5" id="KW-1133">Transmembrane helix</keyword>
<dbReference type="InterPro" id="IPR015637">
    <property type="entry name" value="MUG/TDG"/>
</dbReference>
<keyword evidence="3" id="KW-0234">DNA repair</keyword>
<dbReference type="InterPro" id="IPR005122">
    <property type="entry name" value="Uracil-DNA_glycosylase-like"/>
</dbReference>
<sequence>MGRLIKNHWARLIILTAAAFQIGSAIEGFIWPKVFWDFMTKNLNGAVTPIPILQILNLLMGLIGIAWEWPLKYVAGSIPHRSIEFRLILYPLSALLAMLLYQGTDPAIYYLIGIGVYFWAYSEGEVCGPRSHRTHDYDIHDDKSEDVPVNKKTSFNGRLNQYFHSAKNIATEPPTLKPTTTTTTNNASQDTATTRSKPPTPSSQSQSPTPTPTPQPQSSIPKSTTRRTRTRTRTPKPPTPPTTPSLLRDTIPANLDLLLVGVNPGILTGVTGHAYAHPSNLFWKLLHWSGITAIRHPPSDTYALPGLYNIGNTNIVERPTRDASMLSRAEMDAGVPVLEAKVAAQRPAVVCLVGKSIWEAVWRVKMGRNIRKEEFRYGWQDEGMNMGAVVSGDAGGGGDSSGPSPSSSSSSSAKGGNWPGARVFVATTTSGLAAGMSVAEKQAVWNELGKWVKHRRREREQQQQDRSVDEDKPSQDQ</sequence>
<dbReference type="FunFam" id="3.40.470.10:FF:000010">
    <property type="entry name" value="G/U mismatch-specific DNA glycosylase"/>
    <property type="match status" value="1"/>
</dbReference>
<dbReference type="SUPFAM" id="SSF52141">
    <property type="entry name" value="Uracil-DNA glycosylase-like"/>
    <property type="match status" value="1"/>
</dbReference>
<dbReference type="PANTHER" id="PTHR12159">
    <property type="entry name" value="G/T AND G/U MISMATCH-SPECIFIC DNA GLYCOSYLASE"/>
    <property type="match status" value="1"/>
</dbReference>
<feature type="compositionally biased region" description="Low complexity" evidence="4">
    <location>
        <begin position="401"/>
        <end position="412"/>
    </location>
</feature>
<feature type="region of interest" description="Disordered" evidence="4">
    <location>
        <begin position="453"/>
        <end position="477"/>
    </location>
</feature>
<evidence type="ECO:0000256" key="5">
    <source>
        <dbReference type="SAM" id="Phobius"/>
    </source>
</evidence>
<dbReference type="Proteomes" id="UP000248817">
    <property type="component" value="Unassembled WGS sequence"/>
</dbReference>
<feature type="compositionally biased region" description="Basic and acidic residues" evidence="4">
    <location>
        <begin position="458"/>
        <end position="477"/>
    </location>
</feature>
<dbReference type="SMART" id="SM00986">
    <property type="entry name" value="UDG"/>
    <property type="match status" value="1"/>
</dbReference>
<dbReference type="EMBL" id="KZ825534">
    <property type="protein sequence ID" value="PYI29262.1"/>
    <property type="molecule type" value="Genomic_DNA"/>
</dbReference>
<dbReference type="PANTHER" id="PTHR12159:SF9">
    <property type="entry name" value="G_T MISMATCH-SPECIFIC THYMINE DNA GLYCOSYLASE"/>
    <property type="match status" value="1"/>
</dbReference>
<evidence type="ECO:0000256" key="1">
    <source>
        <dbReference type="ARBA" id="ARBA00022763"/>
    </source>
</evidence>
<dbReference type="Pfam" id="PF24853">
    <property type="entry name" value="DUF7727"/>
    <property type="match status" value="1"/>
</dbReference>
<dbReference type="GO" id="GO:0004844">
    <property type="term" value="F:uracil DNA N-glycosylase activity"/>
    <property type="evidence" value="ECO:0007669"/>
    <property type="project" value="TreeGrafter"/>
</dbReference>
<reference evidence="7 8" key="1">
    <citation type="submission" date="2018-02" db="EMBL/GenBank/DDBJ databases">
        <title>The genomes of Aspergillus section Nigri reveals drivers in fungal speciation.</title>
        <authorList>
            <consortium name="DOE Joint Genome Institute"/>
            <person name="Vesth T.C."/>
            <person name="Nybo J."/>
            <person name="Theobald S."/>
            <person name="Brandl J."/>
            <person name="Frisvad J.C."/>
            <person name="Nielsen K.F."/>
            <person name="Lyhne E.K."/>
            <person name="Kogle M.E."/>
            <person name="Kuo A."/>
            <person name="Riley R."/>
            <person name="Clum A."/>
            <person name="Nolan M."/>
            <person name="Lipzen A."/>
            <person name="Salamov A."/>
            <person name="Henrissat B."/>
            <person name="Wiebenga A."/>
            <person name="De vries R.P."/>
            <person name="Grigoriev I.V."/>
            <person name="Mortensen U.H."/>
            <person name="Andersen M.R."/>
            <person name="Baker S.E."/>
        </authorList>
    </citation>
    <scope>NUCLEOTIDE SEQUENCE [LARGE SCALE GENOMIC DNA]</scope>
    <source>
        <strain evidence="7 8">CBS 114.80</strain>
    </source>
</reference>
<feature type="transmembrane region" description="Helical" evidence="5">
    <location>
        <begin position="51"/>
        <end position="71"/>
    </location>
</feature>
<dbReference type="Pfam" id="PF03167">
    <property type="entry name" value="UDG"/>
    <property type="match status" value="1"/>
</dbReference>
<evidence type="ECO:0000256" key="4">
    <source>
        <dbReference type="SAM" id="MobiDB-lite"/>
    </source>
</evidence>
<dbReference type="InterPro" id="IPR036895">
    <property type="entry name" value="Uracil-DNA_glycosylase-like_sf"/>
</dbReference>
<dbReference type="SMART" id="SM00987">
    <property type="entry name" value="UreE_C"/>
    <property type="match status" value="1"/>
</dbReference>
<keyword evidence="5" id="KW-0812">Transmembrane</keyword>
<feature type="transmembrane region" description="Helical" evidence="5">
    <location>
        <begin position="83"/>
        <end position="101"/>
    </location>
</feature>
<proteinExistence type="predicted"/>
<evidence type="ECO:0000313" key="8">
    <source>
        <dbReference type="Proteomes" id="UP000248817"/>
    </source>
</evidence>
<protein>
    <submittedName>
        <fullName evidence="7">DNA glycosylase</fullName>
    </submittedName>
</protein>
<dbReference type="InterPro" id="IPR056144">
    <property type="entry name" value="DUF7727"/>
</dbReference>
<feature type="region of interest" description="Disordered" evidence="4">
    <location>
        <begin position="388"/>
        <end position="418"/>
    </location>
</feature>
<organism evidence="7 8">
    <name type="scientific">Aspergillus indologenus CBS 114.80</name>
    <dbReference type="NCBI Taxonomy" id="1450541"/>
    <lineage>
        <taxon>Eukaryota</taxon>
        <taxon>Fungi</taxon>
        <taxon>Dikarya</taxon>
        <taxon>Ascomycota</taxon>
        <taxon>Pezizomycotina</taxon>
        <taxon>Eurotiomycetes</taxon>
        <taxon>Eurotiomycetidae</taxon>
        <taxon>Eurotiales</taxon>
        <taxon>Aspergillaceae</taxon>
        <taxon>Aspergillus</taxon>
        <taxon>Aspergillus subgen. Circumdati</taxon>
    </lineage>
</organism>
<name>A0A2V5I2H8_9EURO</name>
<feature type="domain" description="Uracil-DNA glycosylase-like" evidence="6">
    <location>
        <begin position="248"/>
        <end position="449"/>
    </location>
</feature>
<dbReference type="Gene3D" id="3.40.470.10">
    <property type="entry name" value="Uracil-DNA glycosylase-like domain"/>
    <property type="match status" value="1"/>
</dbReference>
<feature type="compositionally biased region" description="Basic residues" evidence="4">
    <location>
        <begin position="224"/>
        <end position="234"/>
    </location>
</feature>